<dbReference type="FunFam" id="1.10.3720.10:FF:000033">
    <property type="entry name" value="Polar amino acid ABC transporter permease"/>
    <property type="match status" value="1"/>
</dbReference>
<sequence>MELFTMFWEYRSYFLTGVQYTLILAAIGVLCGFVLGLIIALLRMSSWKIVRFFGHAWVEFLRGTPMLVQLLIIHYGFATVLGVSFSPIESGAITLTINSSAYLAEIFRAGIEGVDRGQGEAARSLGMSKGMTLRFIIIPQALKSVLPAIGNEFITIIKESSIVSMIGVTEIIFQSGVIVGITYDPMTPYLIAAIMYFILTFTLSRILGVFERKLKASDHR</sequence>
<evidence type="ECO:0000256" key="3">
    <source>
        <dbReference type="ARBA" id="ARBA00022448"/>
    </source>
</evidence>
<evidence type="ECO:0000313" key="12">
    <source>
        <dbReference type="Proteomes" id="UP000198972"/>
    </source>
</evidence>
<name>A0A1G7GHY0_9BACL</name>
<evidence type="ECO:0000256" key="1">
    <source>
        <dbReference type="ARBA" id="ARBA00004651"/>
    </source>
</evidence>
<evidence type="ECO:0000313" key="11">
    <source>
        <dbReference type="EMBL" id="SDE87685.1"/>
    </source>
</evidence>
<dbReference type="InterPro" id="IPR035906">
    <property type="entry name" value="MetI-like_sf"/>
</dbReference>
<dbReference type="Gene3D" id="1.10.3720.10">
    <property type="entry name" value="MetI-like"/>
    <property type="match status" value="1"/>
</dbReference>
<dbReference type="EMBL" id="FNBG01000003">
    <property type="protein sequence ID" value="SDE87685.1"/>
    <property type="molecule type" value="Genomic_DNA"/>
</dbReference>
<comment type="subcellular location">
    <subcellularLocation>
        <location evidence="1 9">Cell membrane</location>
        <topology evidence="1 9">Multi-pass membrane protein</topology>
    </subcellularLocation>
</comment>
<keyword evidence="6" id="KW-0029">Amino-acid transport</keyword>
<dbReference type="Pfam" id="PF00528">
    <property type="entry name" value="BPD_transp_1"/>
    <property type="match status" value="1"/>
</dbReference>
<keyword evidence="8 9" id="KW-0472">Membrane</keyword>
<gene>
    <name evidence="11" type="ORF">SAMN04488542_10361</name>
</gene>
<dbReference type="InterPro" id="IPR010065">
    <property type="entry name" value="AA_ABC_transptr_permease_3TM"/>
</dbReference>
<feature type="transmembrane region" description="Helical" evidence="9">
    <location>
        <begin position="20"/>
        <end position="42"/>
    </location>
</feature>
<dbReference type="Proteomes" id="UP000198972">
    <property type="component" value="Unassembled WGS sequence"/>
</dbReference>
<dbReference type="GO" id="GO:0043190">
    <property type="term" value="C:ATP-binding cassette (ABC) transporter complex"/>
    <property type="evidence" value="ECO:0007669"/>
    <property type="project" value="InterPro"/>
</dbReference>
<keyword evidence="12" id="KW-1185">Reference proteome</keyword>
<keyword evidence="7 9" id="KW-1133">Transmembrane helix</keyword>
<dbReference type="GO" id="GO:0006865">
    <property type="term" value="P:amino acid transport"/>
    <property type="evidence" value="ECO:0007669"/>
    <property type="project" value="UniProtKB-KW"/>
</dbReference>
<evidence type="ECO:0000256" key="2">
    <source>
        <dbReference type="ARBA" id="ARBA00010072"/>
    </source>
</evidence>
<evidence type="ECO:0000256" key="8">
    <source>
        <dbReference type="ARBA" id="ARBA00023136"/>
    </source>
</evidence>
<evidence type="ECO:0000256" key="9">
    <source>
        <dbReference type="RuleBase" id="RU363032"/>
    </source>
</evidence>
<evidence type="ECO:0000256" key="7">
    <source>
        <dbReference type="ARBA" id="ARBA00022989"/>
    </source>
</evidence>
<feature type="transmembrane region" description="Helical" evidence="9">
    <location>
        <begin position="189"/>
        <end position="210"/>
    </location>
</feature>
<evidence type="ECO:0000256" key="5">
    <source>
        <dbReference type="ARBA" id="ARBA00022692"/>
    </source>
</evidence>
<reference evidence="11 12" key="1">
    <citation type="submission" date="2016-10" db="EMBL/GenBank/DDBJ databases">
        <authorList>
            <person name="de Groot N.N."/>
        </authorList>
    </citation>
    <scope>NUCLEOTIDE SEQUENCE [LARGE SCALE GENOMIC DNA]</scope>
    <source>
        <strain evidence="11 12">DSM 28129</strain>
    </source>
</reference>
<organism evidence="11 12">
    <name type="scientific">Fontibacillus panacisegetis</name>
    <dbReference type="NCBI Taxonomy" id="670482"/>
    <lineage>
        <taxon>Bacteria</taxon>
        <taxon>Bacillati</taxon>
        <taxon>Bacillota</taxon>
        <taxon>Bacilli</taxon>
        <taxon>Bacillales</taxon>
        <taxon>Paenibacillaceae</taxon>
        <taxon>Fontibacillus</taxon>
    </lineage>
</organism>
<dbReference type="AlphaFoldDB" id="A0A1G7GHY0"/>
<dbReference type="PANTHER" id="PTHR30614:SF20">
    <property type="entry name" value="GLUTAMINE TRANSPORT SYSTEM PERMEASE PROTEIN GLNP"/>
    <property type="match status" value="1"/>
</dbReference>
<dbReference type="SUPFAM" id="SSF161098">
    <property type="entry name" value="MetI-like"/>
    <property type="match status" value="1"/>
</dbReference>
<protein>
    <submittedName>
        <fullName evidence="11">Polar amino acid transport system substrate-binding protein</fullName>
    </submittedName>
</protein>
<dbReference type="STRING" id="670482.SAMN04488542_10361"/>
<dbReference type="NCBIfam" id="TIGR01726">
    <property type="entry name" value="HEQRo_perm_3TM"/>
    <property type="match status" value="1"/>
</dbReference>
<feature type="transmembrane region" description="Helical" evidence="9">
    <location>
        <begin position="162"/>
        <end position="183"/>
    </location>
</feature>
<dbReference type="OrthoDB" id="9805999at2"/>
<dbReference type="InterPro" id="IPR000515">
    <property type="entry name" value="MetI-like"/>
</dbReference>
<proteinExistence type="inferred from homology"/>
<keyword evidence="4" id="KW-1003">Cell membrane</keyword>
<comment type="similarity">
    <text evidence="2">Belongs to the binding-protein-dependent transport system permease family. HisMQ subfamily.</text>
</comment>
<dbReference type="GO" id="GO:0022857">
    <property type="term" value="F:transmembrane transporter activity"/>
    <property type="evidence" value="ECO:0007669"/>
    <property type="project" value="InterPro"/>
</dbReference>
<evidence type="ECO:0000256" key="4">
    <source>
        <dbReference type="ARBA" id="ARBA00022475"/>
    </source>
</evidence>
<dbReference type="RefSeq" id="WP_091227010.1">
    <property type="nucleotide sequence ID" value="NZ_FNBG01000003.1"/>
</dbReference>
<evidence type="ECO:0000259" key="10">
    <source>
        <dbReference type="PROSITE" id="PS50928"/>
    </source>
</evidence>
<dbReference type="PROSITE" id="PS50928">
    <property type="entry name" value="ABC_TM1"/>
    <property type="match status" value="1"/>
</dbReference>
<feature type="domain" description="ABC transmembrane type-1" evidence="10">
    <location>
        <begin position="18"/>
        <end position="207"/>
    </location>
</feature>
<dbReference type="PANTHER" id="PTHR30614">
    <property type="entry name" value="MEMBRANE COMPONENT OF AMINO ACID ABC TRANSPORTER"/>
    <property type="match status" value="1"/>
</dbReference>
<keyword evidence="5 9" id="KW-0812">Transmembrane</keyword>
<accession>A0A1G7GHY0</accession>
<dbReference type="CDD" id="cd06261">
    <property type="entry name" value="TM_PBP2"/>
    <property type="match status" value="1"/>
</dbReference>
<dbReference type="InterPro" id="IPR043429">
    <property type="entry name" value="ArtM/GltK/GlnP/TcyL/YhdX-like"/>
</dbReference>
<keyword evidence="3 9" id="KW-0813">Transport</keyword>
<evidence type="ECO:0000256" key="6">
    <source>
        <dbReference type="ARBA" id="ARBA00022970"/>
    </source>
</evidence>